<dbReference type="OrthoDB" id="2237707at2"/>
<accession>G5JPD9</accession>
<feature type="region of interest" description="Disordered" evidence="1">
    <location>
        <begin position="94"/>
        <end position="200"/>
    </location>
</feature>
<sequence length="200" mass="23590">MSKRTKNILQRILVILALLVSLALFVWLMIEAWHIQELATQIGVHFTNKTGKLASLDSPVQKLIFIFAIWLALQIVFFLGLLIHFFKATKNDQEQDSRRVNDSSHHRRRRHEEDEEETPRHRSSEREEKEASRTRRRHVSTEFRDDYDEEGESDKDSTAVDTELEELPTRRADKVTKTSDDDDYLEVPKPVGRRSRKDRH</sequence>
<keyword evidence="2" id="KW-0472">Membrane</keyword>
<dbReference type="AlphaFoldDB" id="G5JPD9"/>
<feature type="compositionally biased region" description="Basic and acidic residues" evidence="1">
    <location>
        <begin position="94"/>
        <end position="104"/>
    </location>
</feature>
<proteinExistence type="predicted"/>
<dbReference type="RefSeq" id="WP_004229932.1">
    <property type="nucleotide sequence ID" value="NZ_AEUV02000002.1"/>
</dbReference>
<evidence type="ECO:0000256" key="1">
    <source>
        <dbReference type="SAM" id="MobiDB-lite"/>
    </source>
</evidence>
<dbReference type="Proteomes" id="UP000004322">
    <property type="component" value="Unassembled WGS sequence"/>
</dbReference>
<feature type="transmembrane region" description="Helical" evidence="2">
    <location>
        <begin position="63"/>
        <end position="86"/>
    </location>
</feature>
<comment type="caution">
    <text evidence="3">The sequence shown here is derived from an EMBL/GenBank/DDBJ whole genome shotgun (WGS) entry which is preliminary data.</text>
</comment>
<feature type="transmembrane region" description="Helical" evidence="2">
    <location>
        <begin position="12"/>
        <end position="30"/>
    </location>
</feature>
<evidence type="ECO:0000256" key="2">
    <source>
        <dbReference type="SAM" id="Phobius"/>
    </source>
</evidence>
<keyword evidence="2" id="KW-1133">Transmembrane helix</keyword>
<gene>
    <name evidence="3" type="ORF">STRCR_1591</name>
</gene>
<feature type="compositionally biased region" description="Basic and acidic residues" evidence="1">
    <location>
        <begin position="118"/>
        <end position="144"/>
    </location>
</feature>
<protein>
    <submittedName>
        <fullName evidence="3">Uncharacterized protein</fullName>
    </submittedName>
</protein>
<feature type="compositionally biased region" description="Basic and acidic residues" evidence="1">
    <location>
        <begin position="167"/>
        <end position="179"/>
    </location>
</feature>
<name>G5JPD9_STRCG</name>
<evidence type="ECO:0000313" key="3">
    <source>
        <dbReference type="EMBL" id="EHI75483.1"/>
    </source>
</evidence>
<keyword evidence="2" id="KW-0812">Transmembrane</keyword>
<dbReference type="EMBL" id="AEUV02000002">
    <property type="protein sequence ID" value="EHI75483.1"/>
    <property type="molecule type" value="Genomic_DNA"/>
</dbReference>
<reference evidence="3" key="1">
    <citation type="submission" date="2011-07" db="EMBL/GenBank/DDBJ databases">
        <authorList>
            <person name="Stanhope M.J."/>
            <person name="Durkin A.S."/>
            <person name="Hostetler J."/>
            <person name="Kim M."/>
            <person name="Radune D."/>
            <person name="Singh I."/>
            <person name="Town C.D."/>
        </authorList>
    </citation>
    <scope>NUCLEOTIDE SEQUENCE [LARGE SCALE GENOMIC DNA]</scope>
    <source>
        <strain evidence="3">HS-6</strain>
    </source>
</reference>
<keyword evidence="4" id="KW-1185">Reference proteome</keyword>
<evidence type="ECO:0000313" key="4">
    <source>
        <dbReference type="Proteomes" id="UP000004322"/>
    </source>
</evidence>
<feature type="compositionally biased region" description="Basic residues" evidence="1">
    <location>
        <begin position="191"/>
        <end position="200"/>
    </location>
</feature>
<organism evidence="3 4">
    <name type="scientific">Streptococcus criceti HS-6</name>
    <dbReference type="NCBI Taxonomy" id="873449"/>
    <lineage>
        <taxon>Bacteria</taxon>
        <taxon>Bacillati</taxon>
        <taxon>Bacillota</taxon>
        <taxon>Bacilli</taxon>
        <taxon>Lactobacillales</taxon>
        <taxon>Streptococcaceae</taxon>
        <taxon>Streptococcus</taxon>
    </lineage>
</organism>